<gene>
    <name evidence="16" type="ORF">Wenmar_02541</name>
</gene>
<feature type="transmembrane region" description="Helical" evidence="14">
    <location>
        <begin position="390"/>
        <end position="412"/>
    </location>
</feature>
<dbReference type="AlphaFoldDB" id="A0A0D0QCV9"/>
<dbReference type="PROSITE" id="PS50109">
    <property type="entry name" value="HIS_KIN"/>
    <property type="match status" value="1"/>
</dbReference>
<dbReference type="EC" id="2.7.13.3" evidence="4"/>
<keyword evidence="5" id="KW-0597">Phosphoprotein</keyword>
<dbReference type="InterPro" id="IPR004358">
    <property type="entry name" value="Sig_transdc_His_kin-like_C"/>
</dbReference>
<feature type="transmembrane region" description="Helical" evidence="14">
    <location>
        <begin position="551"/>
        <end position="575"/>
    </location>
</feature>
<dbReference type="InterPro" id="IPR036890">
    <property type="entry name" value="HATPase_C_sf"/>
</dbReference>
<dbReference type="CDD" id="cd00082">
    <property type="entry name" value="HisKA"/>
    <property type="match status" value="1"/>
</dbReference>
<dbReference type="SMART" id="SM00388">
    <property type="entry name" value="HisKA"/>
    <property type="match status" value="1"/>
</dbReference>
<keyword evidence="6" id="KW-0808">Transferase</keyword>
<dbReference type="Gene3D" id="3.30.565.10">
    <property type="entry name" value="Histidine kinase-like ATPase, C-terminal domain"/>
    <property type="match status" value="1"/>
</dbReference>
<evidence type="ECO:0000313" key="17">
    <source>
        <dbReference type="Proteomes" id="UP000035100"/>
    </source>
</evidence>
<feature type="domain" description="Histidine kinase" evidence="15">
    <location>
        <begin position="781"/>
        <end position="996"/>
    </location>
</feature>
<dbReference type="SMART" id="SM00387">
    <property type="entry name" value="HATPase_c"/>
    <property type="match status" value="1"/>
</dbReference>
<dbReference type="InterPro" id="IPR001734">
    <property type="entry name" value="Na/solute_symporter"/>
</dbReference>
<dbReference type="SUPFAM" id="SSF47384">
    <property type="entry name" value="Homodimeric domain of signal transducing histidine kinase"/>
    <property type="match status" value="1"/>
</dbReference>
<dbReference type="PANTHER" id="PTHR43711:SF1">
    <property type="entry name" value="HISTIDINE KINASE 1"/>
    <property type="match status" value="1"/>
</dbReference>
<keyword evidence="17" id="KW-1185">Reference proteome</keyword>
<evidence type="ECO:0000256" key="4">
    <source>
        <dbReference type="ARBA" id="ARBA00012438"/>
    </source>
</evidence>
<dbReference type="GO" id="GO:0000155">
    <property type="term" value="F:phosphorelay sensor kinase activity"/>
    <property type="evidence" value="ECO:0007669"/>
    <property type="project" value="InterPro"/>
</dbReference>
<feature type="region of interest" description="Disordered" evidence="13">
    <location>
        <begin position="1"/>
        <end position="20"/>
    </location>
</feature>
<name>A0A0D0QCV9_9RHOB</name>
<accession>A0A0D0QCV9</accession>
<evidence type="ECO:0000256" key="12">
    <source>
        <dbReference type="SAM" id="Coils"/>
    </source>
</evidence>
<comment type="similarity">
    <text evidence="3">Belongs to the sodium:solute symporter (SSF) (TC 2.A.21) family.</text>
</comment>
<organism evidence="16 17">
    <name type="scientific">Wenxinia marina DSM 24838</name>
    <dbReference type="NCBI Taxonomy" id="1123501"/>
    <lineage>
        <taxon>Bacteria</taxon>
        <taxon>Pseudomonadati</taxon>
        <taxon>Pseudomonadota</taxon>
        <taxon>Alphaproteobacteria</taxon>
        <taxon>Rhodobacterales</taxon>
        <taxon>Roseobacteraceae</taxon>
        <taxon>Wenxinia</taxon>
    </lineage>
</organism>
<evidence type="ECO:0000256" key="6">
    <source>
        <dbReference type="ARBA" id="ARBA00022679"/>
    </source>
</evidence>
<dbReference type="eggNOG" id="COG0591">
    <property type="taxonomic scope" value="Bacteria"/>
</dbReference>
<comment type="caution">
    <text evidence="16">The sequence shown here is derived from an EMBL/GenBank/DDBJ whole genome shotgun (WGS) entry which is preliminary data.</text>
</comment>
<dbReference type="InterPro" id="IPR038377">
    <property type="entry name" value="Na/Glc_symporter_sf"/>
</dbReference>
<feature type="transmembrane region" description="Helical" evidence="14">
    <location>
        <begin position="111"/>
        <end position="136"/>
    </location>
</feature>
<dbReference type="eggNOG" id="COG2205">
    <property type="taxonomic scope" value="Bacteria"/>
</dbReference>
<dbReference type="PRINTS" id="PR00344">
    <property type="entry name" value="BCTRLSENSOR"/>
</dbReference>
<dbReference type="STRING" id="1123501.Wenmar_02541"/>
<evidence type="ECO:0000256" key="9">
    <source>
        <dbReference type="ARBA" id="ARBA00022989"/>
    </source>
</evidence>
<comment type="catalytic activity">
    <reaction evidence="1">
        <text>ATP + protein L-histidine = ADP + protein N-phospho-L-histidine.</text>
        <dbReference type="EC" id="2.7.13.3"/>
    </reaction>
</comment>
<feature type="transmembrane region" description="Helical" evidence="14">
    <location>
        <begin position="228"/>
        <end position="246"/>
    </location>
</feature>
<feature type="transmembrane region" description="Helical" evidence="14">
    <location>
        <begin position="432"/>
        <end position="465"/>
    </location>
</feature>
<proteinExistence type="inferred from homology"/>
<dbReference type="InterPro" id="IPR036097">
    <property type="entry name" value="HisK_dim/P_sf"/>
</dbReference>
<evidence type="ECO:0000256" key="3">
    <source>
        <dbReference type="ARBA" id="ARBA00006434"/>
    </source>
</evidence>
<dbReference type="Gene3D" id="1.20.1730.10">
    <property type="entry name" value="Sodium/glucose cotransporter"/>
    <property type="match status" value="1"/>
</dbReference>
<dbReference type="CDD" id="cd10322">
    <property type="entry name" value="SLC5sbd"/>
    <property type="match status" value="1"/>
</dbReference>
<dbReference type="Gene3D" id="1.10.287.130">
    <property type="match status" value="1"/>
</dbReference>
<dbReference type="EMBL" id="AONG01000012">
    <property type="protein sequence ID" value="KIQ68813.1"/>
    <property type="molecule type" value="Genomic_DNA"/>
</dbReference>
<feature type="transmembrane region" description="Helical" evidence="14">
    <location>
        <begin position="512"/>
        <end position="539"/>
    </location>
</feature>
<sequence length="1000" mass="106513">MSEPSWRADAGRPAGAPPAGRPVFLARSSYRQRRLRDALRLMPVLGAILFMVPLLWPTGEGTGARTSAALVYLFVAWAGLACLAAGLAALFRPDAGADWPTPFDTPGGRGGMITFNLLVFFALLYVAFLFTVAFLAERRAARGRTAWLRSPLIYTLSLSIYCTAWTFYGAVGYAARSGLEYLTIYLGPSLVMFGWWGILRKLVRVGRAQRITSIADLISSRFGKSTGLGVLVTLIAIAAATPYIALQLQSIALSFAVFTGAEGEEGGFWATAFWSAVGLTLFTVLFGTRNLDVNERHHGVVMAIAVEAVVKLAALLAVGLFVVWGIGGGVQATLARIDASPIAHWDQSAGRWLGLTFLAGAAFLCLPRMFQVLVVENAEERHLATASWAFPLYVMLMSLFVVPIAVMGLERLPGTNPDLFVLTLPLAENREGIALLAFLGGFSSATSMVIVATIALATMVSNHIVVPIWLRSRSPGAQMSGDVRAVVLIARRLSIGGVLALGYVYFRFSGGGAALAAIGLISFVGAAQVLPALLGGLFWRGATRAGAATGLIVGASLWAWCLFLPSLGGVIPAGVMADGPFGLVWLRPEALFGIAGLDPLLHAILWSLLLNAGTFVTVSLCTFPTPMERLQGAQFVNVFQHSSAARALHAGAAQAEDLLIMAQRIVGAAEAQDFFQAAAVAQGKHGYLPDVTPDFIAALERELAGSVGAATAHAMMAQLTQGATVSVEDLIAVADEAAQIMEYSARLEAKSAEQERTARALREANDKLTRLGVQKDSFLSQISHELRTPMTSIRAFSEILREGGAEPDAVRRYAGIIEEETQRLTRLLDDLLDLSVLENGQGKLDMREGSLQRVIDRAVAAAGGRPGDPLVIQRREAAEAVPVFTDLDRLAQVFINLIANARKYCDAEQPVLQVRVRRRGSGAIEIDFADNGSGIAPEDQNLIFEKFSRAGDQSRAGGAGLGLAICREIMDRLGGSIAYLPGQGGAAFRVVLPARAARAA</sequence>
<evidence type="ECO:0000256" key="14">
    <source>
        <dbReference type="SAM" id="Phobius"/>
    </source>
</evidence>
<evidence type="ECO:0000256" key="2">
    <source>
        <dbReference type="ARBA" id="ARBA00004141"/>
    </source>
</evidence>
<evidence type="ECO:0000256" key="10">
    <source>
        <dbReference type="ARBA" id="ARBA00023012"/>
    </source>
</evidence>
<dbReference type="Pfam" id="PF02518">
    <property type="entry name" value="HATPase_c"/>
    <property type="match status" value="1"/>
</dbReference>
<dbReference type="Proteomes" id="UP000035100">
    <property type="component" value="Unassembled WGS sequence"/>
</dbReference>
<evidence type="ECO:0000256" key="1">
    <source>
        <dbReference type="ARBA" id="ARBA00000085"/>
    </source>
</evidence>
<dbReference type="Pfam" id="PF00512">
    <property type="entry name" value="HisKA"/>
    <property type="match status" value="1"/>
</dbReference>
<dbReference type="CDD" id="cd00075">
    <property type="entry name" value="HATPase"/>
    <property type="match status" value="1"/>
</dbReference>
<evidence type="ECO:0000256" key="8">
    <source>
        <dbReference type="ARBA" id="ARBA00022777"/>
    </source>
</evidence>
<keyword evidence="10" id="KW-0902">Two-component regulatory system</keyword>
<evidence type="ECO:0000259" key="15">
    <source>
        <dbReference type="PROSITE" id="PS50109"/>
    </source>
</evidence>
<evidence type="ECO:0000313" key="16">
    <source>
        <dbReference type="EMBL" id="KIQ68813.1"/>
    </source>
</evidence>
<evidence type="ECO:0000256" key="13">
    <source>
        <dbReference type="SAM" id="MobiDB-lite"/>
    </source>
</evidence>
<dbReference type="GO" id="GO:0022857">
    <property type="term" value="F:transmembrane transporter activity"/>
    <property type="evidence" value="ECO:0007669"/>
    <property type="project" value="InterPro"/>
</dbReference>
<comment type="subcellular location">
    <subcellularLocation>
        <location evidence="2">Membrane</location>
        <topology evidence="2">Multi-pass membrane protein</topology>
    </subcellularLocation>
</comment>
<dbReference type="PANTHER" id="PTHR43711">
    <property type="entry name" value="TWO-COMPONENT HISTIDINE KINASE"/>
    <property type="match status" value="1"/>
</dbReference>
<dbReference type="FunFam" id="1.10.287.130:FF:000001">
    <property type="entry name" value="Two-component sensor histidine kinase"/>
    <property type="match status" value="1"/>
</dbReference>
<dbReference type="InterPro" id="IPR003661">
    <property type="entry name" value="HisK_dim/P_dom"/>
</dbReference>
<keyword evidence="8" id="KW-0418">Kinase</keyword>
<evidence type="ECO:0000256" key="7">
    <source>
        <dbReference type="ARBA" id="ARBA00022692"/>
    </source>
</evidence>
<keyword evidence="11 14" id="KW-0472">Membrane</keyword>
<dbReference type="InterPro" id="IPR050736">
    <property type="entry name" value="Sensor_HK_Regulatory"/>
</dbReference>
<dbReference type="SUPFAM" id="SSF55874">
    <property type="entry name" value="ATPase domain of HSP90 chaperone/DNA topoisomerase II/histidine kinase"/>
    <property type="match status" value="1"/>
</dbReference>
<dbReference type="GO" id="GO:0016020">
    <property type="term" value="C:membrane"/>
    <property type="evidence" value="ECO:0007669"/>
    <property type="project" value="UniProtKB-SubCell"/>
</dbReference>
<feature type="transmembrane region" description="Helical" evidence="14">
    <location>
        <begin position="485"/>
        <end position="506"/>
    </location>
</feature>
<keyword evidence="12" id="KW-0175">Coiled coil</keyword>
<keyword evidence="9 14" id="KW-1133">Transmembrane helix</keyword>
<dbReference type="PROSITE" id="PS50283">
    <property type="entry name" value="NA_SOLUT_SYMP_3"/>
    <property type="match status" value="1"/>
</dbReference>
<feature type="transmembrane region" description="Helical" evidence="14">
    <location>
        <begin position="266"/>
        <end position="288"/>
    </location>
</feature>
<evidence type="ECO:0000256" key="11">
    <source>
        <dbReference type="ARBA" id="ARBA00023136"/>
    </source>
</evidence>
<keyword evidence="7 14" id="KW-0812">Transmembrane</keyword>
<feature type="transmembrane region" description="Helical" evidence="14">
    <location>
        <begin position="181"/>
        <end position="199"/>
    </location>
</feature>
<evidence type="ECO:0000256" key="5">
    <source>
        <dbReference type="ARBA" id="ARBA00022553"/>
    </source>
</evidence>
<feature type="transmembrane region" description="Helical" evidence="14">
    <location>
        <begin position="300"/>
        <end position="326"/>
    </location>
</feature>
<feature type="transmembrane region" description="Helical" evidence="14">
    <location>
        <begin position="68"/>
        <end position="91"/>
    </location>
</feature>
<dbReference type="InterPro" id="IPR005467">
    <property type="entry name" value="His_kinase_dom"/>
</dbReference>
<dbReference type="InterPro" id="IPR003594">
    <property type="entry name" value="HATPase_dom"/>
</dbReference>
<feature type="coiled-coil region" evidence="12">
    <location>
        <begin position="744"/>
        <end position="771"/>
    </location>
</feature>
<protein>
    <recommendedName>
        <fullName evidence="4">histidine kinase</fullName>
        <ecNumber evidence="4">2.7.13.3</ecNumber>
    </recommendedName>
</protein>
<feature type="transmembrane region" description="Helical" evidence="14">
    <location>
        <begin position="352"/>
        <end position="370"/>
    </location>
</feature>
<reference evidence="16 17" key="1">
    <citation type="submission" date="2013-01" db="EMBL/GenBank/DDBJ databases">
        <authorList>
            <person name="Fiebig A."/>
            <person name="Goeker M."/>
            <person name="Klenk H.-P.P."/>
        </authorList>
    </citation>
    <scope>NUCLEOTIDE SEQUENCE [LARGE SCALE GENOMIC DNA]</scope>
    <source>
        <strain evidence="16 17">DSM 24838</strain>
    </source>
</reference>
<feature type="transmembrane region" description="Helical" evidence="14">
    <location>
        <begin position="38"/>
        <end position="56"/>
    </location>
</feature>
<feature type="transmembrane region" description="Helical" evidence="14">
    <location>
        <begin position="152"/>
        <end position="175"/>
    </location>
</feature>
<dbReference type="PATRIC" id="fig|1123501.6.peg.2653"/>